<evidence type="ECO:0000313" key="1">
    <source>
        <dbReference type="EMBL" id="KAJ7302753.1"/>
    </source>
</evidence>
<accession>A0AAD6Z0Y7</accession>
<dbReference type="AlphaFoldDB" id="A0AAD6Z0Y7"/>
<name>A0AAD6Z0Y7_9AGAR</name>
<dbReference type="Proteomes" id="UP001218218">
    <property type="component" value="Unassembled WGS sequence"/>
</dbReference>
<sequence length="193" mass="21468">MSFTTLHGLAILENPHIIPKTKTTVFDGQLFLPSTEPALIRSFRYFNENSLNFADVASTTPMVEVYSQTLTPVDYHIRGTFSRQLASLGSPEGFDLCHKSCIAICGVASNINRDTTTFELHAEQYMAATWLLGSFPAHCFIPDTPRFKKYKPIPVNGKSAVVHGFLIGLPYCLTILALKIAAMPEDCYQWLCT</sequence>
<gene>
    <name evidence="1" type="ORF">DFH08DRAFT_977599</name>
</gene>
<organism evidence="1 2">
    <name type="scientific">Mycena albidolilacea</name>
    <dbReference type="NCBI Taxonomy" id="1033008"/>
    <lineage>
        <taxon>Eukaryota</taxon>
        <taxon>Fungi</taxon>
        <taxon>Dikarya</taxon>
        <taxon>Basidiomycota</taxon>
        <taxon>Agaricomycotina</taxon>
        <taxon>Agaricomycetes</taxon>
        <taxon>Agaricomycetidae</taxon>
        <taxon>Agaricales</taxon>
        <taxon>Marasmiineae</taxon>
        <taxon>Mycenaceae</taxon>
        <taxon>Mycena</taxon>
    </lineage>
</organism>
<evidence type="ECO:0000313" key="2">
    <source>
        <dbReference type="Proteomes" id="UP001218218"/>
    </source>
</evidence>
<comment type="caution">
    <text evidence="1">The sequence shown here is derived from an EMBL/GenBank/DDBJ whole genome shotgun (WGS) entry which is preliminary data.</text>
</comment>
<dbReference type="EMBL" id="JARIHO010000112">
    <property type="protein sequence ID" value="KAJ7302753.1"/>
    <property type="molecule type" value="Genomic_DNA"/>
</dbReference>
<protein>
    <submittedName>
        <fullName evidence="1">Uncharacterized protein</fullName>
    </submittedName>
</protein>
<reference evidence="1" key="1">
    <citation type="submission" date="2023-03" db="EMBL/GenBank/DDBJ databases">
        <title>Massive genome expansion in bonnet fungi (Mycena s.s.) driven by repeated elements and novel gene families across ecological guilds.</title>
        <authorList>
            <consortium name="Lawrence Berkeley National Laboratory"/>
            <person name="Harder C.B."/>
            <person name="Miyauchi S."/>
            <person name="Viragh M."/>
            <person name="Kuo A."/>
            <person name="Thoen E."/>
            <person name="Andreopoulos B."/>
            <person name="Lu D."/>
            <person name="Skrede I."/>
            <person name="Drula E."/>
            <person name="Henrissat B."/>
            <person name="Morin E."/>
            <person name="Kohler A."/>
            <person name="Barry K."/>
            <person name="LaButti K."/>
            <person name="Morin E."/>
            <person name="Salamov A."/>
            <person name="Lipzen A."/>
            <person name="Mereny Z."/>
            <person name="Hegedus B."/>
            <person name="Baldrian P."/>
            <person name="Stursova M."/>
            <person name="Weitz H."/>
            <person name="Taylor A."/>
            <person name="Grigoriev I.V."/>
            <person name="Nagy L.G."/>
            <person name="Martin F."/>
            <person name="Kauserud H."/>
        </authorList>
    </citation>
    <scope>NUCLEOTIDE SEQUENCE</scope>
    <source>
        <strain evidence="1">CBHHK002</strain>
    </source>
</reference>
<proteinExistence type="predicted"/>
<keyword evidence="2" id="KW-1185">Reference proteome</keyword>